<name>A0ABQ3ZY07_9ACTN</name>
<keyword evidence="4 6" id="KW-1133">Transmembrane helix</keyword>
<feature type="transmembrane region" description="Helical" evidence="6">
    <location>
        <begin position="200"/>
        <end position="220"/>
    </location>
</feature>
<dbReference type="RefSeq" id="WP_203840535.1">
    <property type="nucleotide sequence ID" value="NZ_BAAATV010000013.1"/>
</dbReference>
<feature type="transmembrane region" description="Helical" evidence="6">
    <location>
        <begin position="46"/>
        <end position="68"/>
    </location>
</feature>
<keyword evidence="3 6" id="KW-0812">Transmembrane</keyword>
<feature type="transmembrane region" description="Helical" evidence="6">
    <location>
        <begin position="300"/>
        <end position="331"/>
    </location>
</feature>
<keyword evidence="9" id="KW-1185">Reference proteome</keyword>
<evidence type="ECO:0000256" key="1">
    <source>
        <dbReference type="ARBA" id="ARBA00004651"/>
    </source>
</evidence>
<dbReference type="InterPro" id="IPR020846">
    <property type="entry name" value="MFS_dom"/>
</dbReference>
<sequence>MTSSMPATKRTGLLTLALAVAVANVSILQTLVVPVLSMIAQQLDTSLSAVGWALTANLLAAAVLTPLLGRLGDVYGKRPVMIAILVTVLIGTLIALTTTSLPLLIVARVLQGSSYGLFPLAMSVLREQMPPARLTMSMAVVSATLGGGGVIGLLGTGLLTRGGGDYHRPFWLGLVITVLALILCWFALPHHVRDKQASTSVDWLGAGILGVGLVLLLLPISQGADWGWGSPQTIGCFIASAVVLVGWILAERRIKQPLAKPSLLARRAVMLPNLGGLFVGFGMFCAFLTITNFAETPDKLAGYGFGASVLSASAIYMLPGGVLGVVLAPLIGRFVQRAGGNQALLVGAGLGLVGFLGMVGWHDEPWEFIVFGTFAQLAVSFGFATLPALLVAAVDPADTGVANSVNSIARSVGSAISSALIVALLESTINPLTGFPKEATYRIIMILGAAAFAAIAVIGTIGIITGNRDRRPDPKAAEEQAQAYAGEFAEVSGVR</sequence>
<feature type="transmembrane region" description="Helical" evidence="6">
    <location>
        <begin position="232"/>
        <end position="250"/>
    </location>
</feature>
<feature type="transmembrane region" description="Helical" evidence="6">
    <location>
        <begin position="105"/>
        <end position="125"/>
    </location>
</feature>
<keyword evidence="5 6" id="KW-0472">Membrane</keyword>
<dbReference type="PANTHER" id="PTHR42718">
    <property type="entry name" value="MAJOR FACILITATOR SUPERFAMILY MULTIDRUG TRANSPORTER MFSC"/>
    <property type="match status" value="1"/>
</dbReference>
<protein>
    <submittedName>
        <fullName evidence="8">MFS transporter</fullName>
    </submittedName>
</protein>
<feature type="transmembrane region" description="Helical" evidence="6">
    <location>
        <begin position="137"/>
        <end position="158"/>
    </location>
</feature>
<evidence type="ECO:0000256" key="6">
    <source>
        <dbReference type="SAM" id="Phobius"/>
    </source>
</evidence>
<gene>
    <name evidence="8" type="ORF">Ahu01nite_065830</name>
</gene>
<dbReference type="Gene3D" id="1.20.1250.20">
    <property type="entry name" value="MFS general substrate transporter like domains"/>
    <property type="match status" value="2"/>
</dbReference>
<dbReference type="InterPro" id="IPR011701">
    <property type="entry name" value="MFS"/>
</dbReference>
<evidence type="ECO:0000313" key="9">
    <source>
        <dbReference type="Proteomes" id="UP000603200"/>
    </source>
</evidence>
<feature type="transmembrane region" description="Helical" evidence="6">
    <location>
        <begin position="412"/>
        <end position="429"/>
    </location>
</feature>
<feature type="transmembrane region" description="Helical" evidence="6">
    <location>
        <begin position="170"/>
        <end position="188"/>
    </location>
</feature>
<comment type="subcellular location">
    <subcellularLocation>
        <location evidence="1">Cell membrane</location>
        <topology evidence="1">Multi-pass membrane protein</topology>
    </subcellularLocation>
</comment>
<dbReference type="InterPro" id="IPR036259">
    <property type="entry name" value="MFS_trans_sf"/>
</dbReference>
<dbReference type="EMBL" id="BOMN01000092">
    <property type="protein sequence ID" value="GIE23481.1"/>
    <property type="molecule type" value="Genomic_DNA"/>
</dbReference>
<organism evidence="8 9">
    <name type="scientific">Winogradskya humida</name>
    <dbReference type="NCBI Taxonomy" id="113566"/>
    <lineage>
        <taxon>Bacteria</taxon>
        <taxon>Bacillati</taxon>
        <taxon>Actinomycetota</taxon>
        <taxon>Actinomycetes</taxon>
        <taxon>Micromonosporales</taxon>
        <taxon>Micromonosporaceae</taxon>
        <taxon>Winogradskya</taxon>
    </lineage>
</organism>
<feature type="transmembrane region" description="Helical" evidence="6">
    <location>
        <begin position="441"/>
        <end position="465"/>
    </location>
</feature>
<dbReference type="PROSITE" id="PS50850">
    <property type="entry name" value="MFS"/>
    <property type="match status" value="1"/>
</dbReference>
<feature type="transmembrane region" description="Helical" evidence="6">
    <location>
        <begin position="368"/>
        <end position="391"/>
    </location>
</feature>
<feature type="domain" description="Major facilitator superfamily (MFS) profile" evidence="7">
    <location>
        <begin position="10"/>
        <end position="468"/>
    </location>
</feature>
<feature type="transmembrane region" description="Helical" evidence="6">
    <location>
        <begin position="80"/>
        <end position="99"/>
    </location>
</feature>
<feature type="transmembrane region" description="Helical" evidence="6">
    <location>
        <begin position="343"/>
        <end position="362"/>
    </location>
</feature>
<evidence type="ECO:0000256" key="4">
    <source>
        <dbReference type="ARBA" id="ARBA00022989"/>
    </source>
</evidence>
<comment type="caution">
    <text evidence="8">The sequence shown here is derived from an EMBL/GenBank/DDBJ whole genome shotgun (WGS) entry which is preliminary data.</text>
</comment>
<evidence type="ECO:0000256" key="5">
    <source>
        <dbReference type="ARBA" id="ARBA00023136"/>
    </source>
</evidence>
<dbReference type="Proteomes" id="UP000603200">
    <property type="component" value="Unassembled WGS sequence"/>
</dbReference>
<keyword evidence="2" id="KW-0813">Transport</keyword>
<dbReference type="SUPFAM" id="SSF103473">
    <property type="entry name" value="MFS general substrate transporter"/>
    <property type="match status" value="1"/>
</dbReference>
<dbReference type="Pfam" id="PF07690">
    <property type="entry name" value="MFS_1"/>
    <property type="match status" value="1"/>
</dbReference>
<evidence type="ECO:0000313" key="8">
    <source>
        <dbReference type="EMBL" id="GIE23481.1"/>
    </source>
</evidence>
<reference evidence="8 9" key="1">
    <citation type="submission" date="2021-01" db="EMBL/GenBank/DDBJ databases">
        <title>Whole genome shotgun sequence of Actinoplanes humidus NBRC 14915.</title>
        <authorList>
            <person name="Komaki H."/>
            <person name="Tamura T."/>
        </authorList>
    </citation>
    <scope>NUCLEOTIDE SEQUENCE [LARGE SCALE GENOMIC DNA]</scope>
    <source>
        <strain evidence="8 9">NBRC 14915</strain>
    </source>
</reference>
<accession>A0ABQ3ZY07</accession>
<evidence type="ECO:0000256" key="2">
    <source>
        <dbReference type="ARBA" id="ARBA00022448"/>
    </source>
</evidence>
<proteinExistence type="predicted"/>
<feature type="transmembrane region" description="Helical" evidence="6">
    <location>
        <begin position="271"/>
        <end position="294"/>
    </location>
</feature>
<dbReference type="PANTHER" id="PTHR42718:SF9">
    <property type="entry name" value="MAJOR FACILITATOR SUPERFAMILY MULTIDRUG TRANSPORTER MFSC"/>
    <property type="match status" value="1"/>
</dbReference>
<evidence type="ECO:0000256" key="3">
    <source>
        <dbReference type="ARBA" id="ARBA00022692"/>
    </source>
</evidence>
<evidence type="ECO:0000259" key="7">
    <source>
        <dbReference type="PROSITE" id="PS50850"/>
    </source>
</evidence>